<organism evidence="4">
    <name type="scientific">Soboliphyme baturini</name>
    <dbReference type="NCBI Taxonomy" id="241478"/>
    <lineage>
        <taxon>Eukaryota</taxon>
        <taxon>Metazoa</taxon>
        <taxon>Ecdysozoa</taxon>
        <taxon>Nematoda</taxon>
        <taxon>Enoplea</taxon>
        <taxon>Dorylaimia</taxon>
        <taxon>Dioctophymatida</taxon>
        <taxon>Dioctophymatoidea</taxon>
        <taxon>Soboliphymatidae</taxon>
        <taxon>Soboliphyme</taxon>
    </lineage>
</organism>
<evidence type="ECO:0000313" key="2">
    <source>
        <dbReference type="EMBL" id="VDP11310.1"/>
    </source>
</evidence>
<gene>
    <name evidence="2" type="ORF">SBAD_LOCUS6962</name>
</gene>
<keyword evidence="1" id="KW-0732">Signal</keyword>
<dbReference type="Proteomes" id="UP000270296">
    <property type="component" value="Unassembled WGS sequence"/>
</dbReference>
<name>A0A183ITL5_9BILA</name>
<evidence type="ECO:0000313" key="3">
    <source>
        <dbReference type="Proteomes" id="UP000270296"/>
    </source>
</evidence>
<dbReference type="AlphaFoldDB" id="A0A183ITL5"/>
<dbReference type="PANTHER" id="PTHR38332:SF1">
    <property type="entry name" value="RE49668P"/>
    <property type="match status" value="1"/>
</dbReference>
<evidence type="ECO:0000313" key="4">
    <source>
        <dbReference type="WBParaSite" id="SBAD_0000722701-mRNA-1"/>
    </source>
</evidence>
<evidence type="ECO:0000256" key="1">
    <source>
        <dbReference type="SAM" id="SignalP"/>
    </source>
</evidence>
<protein>
    <submittedName>
        <fullName evidence="4">Protein sleepless</fullName>
    </submittedName>
</protein>
<proteinExistence type="predicted"/>
<feature type="chain" id="PRO_5043140225" evidence="1">
    <location>
        <begin position="25"/>
        <end position="136"/>
    </location>
</feature>
<dbReference type="EMBL" id="UZAM01010197">
    <property type="protein sequence ID" value="VDP11310.1"/>
    <property type="molecule type" value="Genomic_DNA"/>
</dbReference>
<reference evidence="4" key="1">
    <citation type="submission" date="2016-06" db="UniProtKB">
        <authorList>
            <consortium name="WormBaseParasite"/>
        </authorList>
    </citation>
    <scope>IDENTIFICATION</scope>
</reference>
<reference evidence="2 3" key="2">
    <citation type="submission" date="2018-11" db="EMBL/GenBank/DDBJ databases">
        <authorList>
            <consortium name="Pathogen Informatics"/>
        </authorList>
    </citation>
    <scope>NUCLEOTIDE SEQUENCE [LARGE SCALE GENOMIC DNA]</scope>
</reference>
<dbReference type="PANTHER" id="PTHR38332">
    <property type="entry name" value="PROTEIN CBG11604"/>
    <property type="match status" value="1"/>
</dbReference>
<dbReference type="WBParaSite" id="SBAD_0000722701-mRNA-1">
    <property type="protein sequence ID" value="SBAD_0000722701-mRNA-1"/>
    <property type="gene ID" value="SBAD_0000722701"/>
</dbReference>
<keyword evidence="3" id="KW-1185">Reference proteome</keyword>
<sequence>MSSVPKGIFLKLQSVLLFVSHLQAAPVHRSRRHVTLRRARQSSMDGIAVRRFMFGILALCAAIHPSAVVGIDCYVCSSINRTNPYCEDTFNTNYPNINYLQTNCMAYRKGRSGFFPADHCIKINGISGEYSIKQLK</sequence>
<dbReference type="OrthoDB" id="428346at2759"/>
<accession>A0A183ITL5</accession>
<feature type="signal peptide" evidence="1">
    <location>
        <begin position="1"/>
        <end position="24"/>
    </location>
</feature>